<dbReference type="Pfam" id="PF00249">
    <property type="entry name" value="Myb_DNA-binding"/>
    <property type="match status" value="1"/>
</dbReference>
<dbReference type="AlphaFoldDB" id="A0AA86UAB6"/>
<reference evidence="2" key="1">
    <citation type="submission" date="2023-06" db="EMBL/GenBank/DDBJ databases">
        <authorList>
            <person name="Kurt Z."/>
        </authorList>
    </citation>
    <scope>NUCLEOTIDE SEQUENCE</scope>
</reference>
<dbReference type="Gene3D" id="1.10.10.60">
    <property type="entry name" value="Homeodomain-like"/>
    <property type="match status" value="2"/>
</dbReference>
<keyword evidence="2" id="KW-0238">DNA-binding</keyword>
<dbReference type="Pfam" id="PF13921">
    <property type="entry name" value="Myb_DNA-bind_6"/>
    <property type="match status" value="1"/>
</dbReference>
<dbReference type="Proteomes" id="UP001642409">
    <property type="component" value="Unassembled WGS sequence"/>
</dbReference>
<dbReference type="InterPro" id="IPR009057">
    <property type="entry name" value="Homeodomain-like_sf"/>
</dbReference>
<organism evidence="2">
    <name type="scientific">Hexamita inflata</name>
    <dbReference type="NCBI Taxonomy" id="28002"/>
    <lineage>
        <taxon>Eukaryota</taxon>
        <taxon>Metamonada</taxon>
        <taxon>Diplomonadida</taxon>
        <taxon>Hexamitidae</taxon>
        <taxon>Hexamitinae</taxon>
        <taxon>Hexamita</taxon>
    </lineage>
</organism>
<reference evidence="3 4" key="2">
    <citation type="submission" date="2024-07" db="EMBL/GenBank/DDBJ databases">
        <authorList>
            <person name="Akdeniz Z."/>
        </authorList>
    </citation>
    <scope>NUCLEOTIDE SEQUENCE [LARGE SCALE GENOMIC DNA]</scope>
</reference>
<dbReference type="SMART" id="SM00717">
    <property type="entry name" value="SANT"/>
    <property type="match status" value="2"/>
</dbReference>
<name>A0AA86UAB6_9EUKA</name>
<sequence>MSQRSYSKWNQYERNTLLQLVSQFRRNKCVIDWEAISSQILTKTARQCYDQYNILAKQHQNKDQRHLWSKQEEQLLLKLFEDAPYQWECIQVEFKNISINQLKNKFNQLKNKKQKSEF</sequence>
<dbReference type="PROSITE" id="PS50090">
    <property type="entry name" value="MYB_LIKE"/>
    <property type="match status" value="1"/>
</dbReference>
<evidence type="ECO:0000313" key="2">
    <source>
        <dbReference type="EMBL" id="CAI9943542.1"/>
    </source>
</evidence>
<gene>
    <name evidence="2" type="ORF">HINF_LOCUS31187</name>
    <name evidence="3" type="ORF">HINF_LOCUS39095</name>
</gene>
<dbReference type="CDD" id="cd00167">
    <property type="entry name" value="SANT"/>
    <property type="match status" value="1"/>
</dbReference>
<feature type="domain" description="Myb-like" evidence="1">
    <location>
        <begin position="1"/>
        <end position="56"/>
    </location>
</feature>
<proteinExistence type="predicted"/>
<dbReference type="EMBL" id="CATOUU010000716">
    <property type="protein sequence ID" value="CAI9943542.1"/>
    <property type="molecule type" value="Genomic_DNA"/>
</dbReference>
<keyword evidence="4" id="KW-1185">Reference proteome</keyword>
<evidence type="ECO:0000313" key="4">
    <source>
        <dbReference type="Proteomes" id="UP001642409"/>
    </source>
</evidence>
<evidence type="ECO:0000259" key="1">
    <source>
        <dbReference type="PROSITE" id="PS50090"/>
    </source>
</evidence>
<protein>
    <submittedName>
        <fullName evidence="2">Myb-like DNA-binding domain-containing protein</fullName>
    </submittedName>
    <submittedName>
        <fullName evidence="3">Myb-like_DNA-binding domain-containing protein</fullName>
    </submittedName>
</protein>
<dbReference type="SUPFAM" id="SSF46689">
    <property type="entry name" value="Homeodomain-like"/>
    <property type="match status" value="1"/>
</dbReference>
<dbReference type="InterPro" id="IPR001005">
    <property type="entry name" value="SANT/Myb"/>
</dbReference>
<accession>A0AA86UAB6</accession>
<comment type="caution">
    <text evidence="2">The sequence shown here is derived from an EMBL/GenBank/DDBJ whole genome shotgun (WGS) entry which is preliminary data.</text>
</comment>
<dbReference type="GO" id="GO:0003677">
    <property type="term" value="F:DNA binding"/>
    <property type="evidence" value="ECO:0007669"/>
    <property type="project" value="UniProtKB-KW"/>
</dbReference>
<evidence type="ECO:0000313" key="3">
    <source>
        <dbReference type="EMBL" id="CAL6041442.1"/>
    </source>
</evidence>
<dbReference type="EMBL" id="CAXDID020000150">
    <property type="protein sequence ID" value="CAL6041442.1"/>
    <property type="molecule type" value="Genomic_DNA"/>
</dbReference>